<dbReference type="AlphaFoldDB" id="A0AAE0SWQ8"/>
<dbReference type="EMBL" id="JAEAOA010000627">
    <property type="protein sequence ID" value="KAK3599366.1"/>
    <property type="molecule type" value="Genomic_DNA"/>
</dbReference>
<organism evidence="1 2">
    <name type="scientific">Potamilus streckersoni</name>
    <dbReference type="NCBI Taxonomy" id="2493646"/>
    <lineage>
        <taxon>Eukaryota</taxon>
        <taxon>Metazoa</taxon>
        <taxon>Spiralia</taxon>
        <taxon>Lophotrochozoa</taxon>
        <taxon>Mollusca</taxon>
        <taxon>Bivalvia</taxon>
        <taxon>Autobranchia</taxon>
        <taxon>Heteroconchia</taxon>
        <taxon>Palaeoheterodonta</taxon>
        <taxon>Unionida</taxon>
        <taxon>Unionoidea</taxon>
        <taxon>Unionidae</taxon>
        <taxon>Ambleminae</taxon>
        <taxon>Lampsilini</taxon>
        <taxon>Potamilus</taxon>
    </lineage>
</organism>
<reference evidence="1" key="1">
    <citation type="journal article" date="2021" name="Genome Biol. Evol.">
        <title>A High-Quality Reference Genome for a Parasitic Bivalve with Doubly Uniparental Inheritance (Bivalvia: Unionida).</title>
        <authorList>
            <person name="Smith C.H."/>
        </authorList>
    </citation>
    <scope>NUCLEOTIDE SEQUENCE</scope>
    <source>
        <strain evidence="1">CHS0354</strain>
    </source>
</reference>
<comment type="caution">
    <text evidence="1">The sequence shown here is derived from an EMBL/GenBank/DDBJ whole genome shotgun (WGS) entry which is preliminary data.</text>
</comment>
<name>A0AAE0SWQ8_9BIVA</name>
<keyword evidence="2" id="KW-1185">Reference proteome</keyword>
<sequence>MYSYTYKEALQSSKTSSSSSIDLFITNDEAPSNVLDLTVSNPVVSYNAMFEHQYYYRAREDLTEGFEQKVCTADQNPQTESADKITETSEQEKKFAESIAAMMKTK</sequence>
<accession>A0AAE0SWQ8</accession>
<protein>
    <submittedName>
        <fullName evidence="1">Uncharacterized protein</fullName>
    </submittedName>
</protein>
<proteinExistence type="predicted"/>
<reference evidence="1" key="3">
    <citation type="submission" date="2023-05" db="EMBL/GenBank/DDBJ databases">
        <authorList>
            <person name="Smith C.H."/>
        </authorList>
    </citation>
    <scope>NUCLEOTIDE SEQUENCE</scope>
    <source>
        <strain evidence="1">CHS0354</strain>
        <tissue evidence="1">Mantle</tissue>
    </source>
</reference>
<gene>
    <name evidence="1" type="ORF">CHS0354_009866</name>
</gene>
<evidence type="ECO:0000313" key="1">
    <source>
        <dbReference type="EMBL" id="KAK3599366.1"/>
    </source>
</evidence>
<reference evidence="1" key="2">
    <citation type="journal article" date="2021" name="Genome Biol. Evol.">
        <title>Developing a high-quality reference genome for a parasitic bivalve with doubly uniparental inheritance (Bivalvia: Unionida).</title>
        <authorList>
            <person name="Smith C.H."/>
        </authorList>
    </citation>
    <scope>NUCLEOTIDE SEQUENCE</scope>
    <source>
        <strain evidence="1">CHS0354</strain>
        <tissue evidence="1">Mantle</tissue>
    </source>
</reference>
<dbReference type="Proteomes" id="UP001195483">
    <property type="component" value="Unassembled WGS sequence"/>
</dbReference>
<evidence type="ECO:0000313" key="2">
    <source>
        <dbReference type="Proteomes" id="UP001195483"/>
    </source>
</evidence>